<keyword evidence="1" id="KW-0853">WD repeat</keyword>
<dbReference type="InterPro" id="IPR036322">
    <property type="entry name" value="WD40_repeat_dom_sf"/>
</dbReference>
<dbReference type="SMART" id="SM00256">
    <property type="entry name" value="FBOX"/>
    <property type="match status" value="1"/>
</dbReference>
<dbReference type="PANTHER" id="PTHR14381">
    <property type="entry name" value="DACTYLIN"/>
    <property type="match status" value="1"/>
</dbReference>
<dbReference type="Proteomes" id="UP001162162">
    <property type="component" value="Unassembled WGS sequence"/>
</dbReference>
<dbReference type="Gene3D" id="2.130.10.10">
    <property type="entry name" value="YVTN repeat-like/Quinoprotein amine dehydrogenase"/>
    <property type="match status" value="2"/>
</dbReference>
<evidence type="ECO:0000313" key="3">
    <source>
        <dbReference type="EMBL" id="KAJ8961425.1"/>
    </source>
</evidence>
<feature type="repeat" description="WD" evidence="1">
    <location>
        <begin position="179"/>
        <end position="213"/>
    </location>
</feature>
<sequence length="566" mass="64389">MTVTLHELSTELLIKIFCYLNIPDLCKLKQTCRRFNEIITSWDHVLLKTLAPLVTNQKSNIFLSRCFNQLSTLEKIRISKNWQIGRYQEKSLLYVKRKYIPWLYLSKKSVWISRGNKIFSYERHKSHVNVSKPGVILKGRSNADVGNFQLKNDLLISGQRDGNLCLWCLKENKAIFDTKNCHNSDINSVDISLCGSIIASGSRDNCLKIWRLNYDSLDGLEELHCHNLQDRVWRVSLLNEKPLLAVGTSGNNYKNSLFVYDVERISDPIELPSTNLGLGVLDIRWDSPSTLWSCGYDTYLKRWDLRTGRCEQIFRDPHASALYCLDYDYCNTIMTGTQMHGRENHHSTLNQLAFEFNMTASTVHKIMKKAKYHPYKLYFMDSCKNGAHRRSSPIYSLSFDSECLFTVTDQNLNVLNFSVYNGNVNDYSVCWSHNKISSRDQLFVLYYSSSISPFKTATVLAHRAAQTAADGAADSSVSRRELHCAFVGCRLQVAPAVNHSSHTSEKFIDQAEDEDVKAKGLPSAQLISVSTSEVISHFGISFGSKYTNLHKVPPISIPNQGIAENP</sequence>
<dbReference type="Gene3D" id="1.20.1280.50">
    <property type="match status" value="1"/>
</dbReference>
<dbReference type="AlphaFoldDB" id="A0AAV8ZCP8"/>
<dbReference type="EMBL" id="JAPWTK010000005">
    <property type="protein sequence ID" value="KAJ8961425.1"/>
    <property type="molecule type" value="Genomic_DNA"/>
</dbReference>
<dbReference type="InterPro" id="IPR036047">
    <property type="entry name" value="F-box-like_dom_sf"/>
</dbReference>
<dbReference type="InterPro" id="IPR001810">
    <property type="entry name" value="F-box_dom"/>
</dbReference>
<accession>A0AAV8ZCP8</accession>
<dbReference type="PROSITE" id="PS50294">
    <property type="entry name" value="WD_REPEATS_REGION"/>
    <property type="match status" value="1"/>
</dbReference>
<dbReference type="GO" id="GO:0031146">
    <property type="term" value="P:SCF-dependent proteasomal ubiquitin-dependent protein catabolic process"/>
    <property type="evidence" value="ECO:0007669"/>
    <property type="project" value="TreeGrafter"/>
</dbReference>
<dbReference type="InterPro" id="IPR001680">
    <property type="entry name" value="WD40_rpt"/>
</dbReference>
<evidence type="ECO:0000256" key="1">
    <source>
        <dbReference type="PROSITE-ProRule" id="PRU00221"/>
    </source>
</evidence>
<evidence type="ECO:0000313" key="4">
    <source>
        <dbReference type="Proteomes" id="UP001162162"/>
    </source>
</evidence>
<dbReference type="CDD" id="cd09917">
    <property type="entry name" value="F-box_SF"/>
    <property type="match status" value="1"/>
</dbReference>
<dbReference type="InterPro" id="IPR052301">
    <property type="entry name" value="SCF_F-box/WD-repeat"/>
</dbReference>
<feature type="non-terminal residue" evidence="3">
    <location>
        <position position="566"/>
    </location>
</feature>
<dbReference type="PROSITE" id="PS50082">
    <property type="entry name" value="WD_REPEATS_2"/>
    <property type="match status" value="1"/>
</dbReference>
<name>A0AAV8ZCP8_9CUCU</name>
<dbReference type="GO" id="GO:0019005">
    <property type="term" value="C:SCF ubiquitin ligase complex"/>
    <property type="evidence" value="ECO:0007669"/>
    <property type="project" value="TreeGrafter"/>
</dbReference>
<gene>
    <name evidence="3" type="ORF">NQ318_014672</name>
</gene>
<dbReference type="SUPFAM" id="SSF81383">
    <property type="entry name" value="F-box domain"/>
    <property type="match status" value="1"/>
</dbReference>
<reference evidence="3" key="1">
    <citation type="journal article" date="2023" name="Insect Mol. Biol.">
        <title>Genome sequencing provides insights into the evolution of gene families encoding plant cell wall-degrading enzymes in longhorned beetles.</title>
        <authorList>
            <person name="Shin N.R."/>
            <person name="Okamura Y."/>
            <person name="Kirsch R."/>
            <person name="Pauchet Y."/>
        </authorList>
    </citation>
    <scope>NUCLEOTIDE SEQUENCE</scope>
    <source>
        <strain evidence="3">AMC_N1</strain>
    </source>
</reference>
<protein>
    <recommendedName>
        <fullName evidence="2">F-box domain-containing protein</fullName>
    </recommendedName>
</protein>
<proteinExistence type="predicted"/>
<organism evidence="3 4">
    <name type="scientific">Aromia moschata</name>
    <dbReference type="NCBI Taxonomy" id="1265417"/>
    <lineage>
        <taxon>Eukaryota</taxon>
        <taxon>Metazoa</taxon>
        <taxon>Ecdysozoa</taxon>
        <taxon>Arthropoda</taxon>
        <taxon>Hexapoda</taxon>
        <taxon>Insecta</taxon>
        <taxon>Pterygota</taxon>
        <taxon>Neoptera</taxon>
        <taxon>Endopterygota</taxon>
        <taxon>Coleoptera</taxon>
        <taxon>Polyphaga</taxon>
        <taxon>Cucujiformia</taxon>
        <taxon>Chrysomeloidea</taxon>
        <taxon>Cerambycidae</taxon>
        <taxon>Cerambycinae</taxon>
        <taxon>Callichromatini</taxon>
        <taxon>Aromia</taxon>
    </lineage>
</organism>
<dbReference type="SUPFAM" id="SSF50978">
    <property type="entry name" value="WD40 repeat-like"/>
    <property type="match status" value="1"/>
</dbReference>
<dbReference type="PANTHER" id="PTHR14381:SF1">
    <property type="entry name" value="F-BOX_WD REPEAT-CONTAINING PROTEIN 4"/>
    <property type="match status" value="1"/>
</dbReference>
<dbReference type="Pfam" id="PF12937">
    <property type="entry name" value="F-box-like"/>
    <property type="match status" value="1"/>
</dbReference>
<comment type="caution">
    <text evidence="3">The sequence shown here is derived from an EMBL/GenBank/DDBJ whole genome shotgun (WGS) entry which is preliminary data.</text>
</comment>
<dbReference type="PROSITE" id="PS50181">
    <property type="entry name" value="FBOX"/>
    <property type="match status" value="1"/>
</dbReference>
<keyword evidence="4" id="KW-1185">Reference proteome</keyword>
<feature type="domain" description="F-box" evidence="2">
    <location>
        <begin position="2"/>
        <end position="50"/>
    </location>
</feature>
<dbReference type="SMART" id="SM00320">
    <property type="entry name" value="WD40"/>
    <property type="match status" value="3"/>
</dbReference>
<dbReference type="Pfam" id="PF00400">
    <property type="entry name" value="WD40"/>
    <property type="match status" value="1"/>
</dbReference>
<evidence type="ECO:0000259" key="2">
    <source>
        <dbReference type="PROSITE" id="PS50181"/>
    </source>
</evidence>
<dbReference type="InterPro" id="IPR015943">
    <property type="entry name" value="WD40/YVTN_repeat-like_dom_sf"/>
</dbReference>